<keyword evidence="1" id="KW-0229">DNA integration</keyword>
<protein>
    <recommendedName>
        <fullName evidence="11">Recombinase family protein</fullName>
    </recommendedName>
</protein>
<dbReference type="PROSITE" id="PS00397">
    <property type="entry name" value="RECOMBINASES_1"/>
    <property type="match status" value="1"/>
</dbReference>
<evidence type="ECO:0000313" key="9">
    <source>
        <dbReference type="EMBL" id="ANB59529.1"/>
    </source>
</evidence>
<accession>A0A161HXT8</accession>
<name>A0A161HXT8_9BACL</name>
<evidence type="ECO:0000259" key="8">
    <source>
        <dbReference type="PROSITE" id="PS51737"/>
    </source>
</evidence>
<keyword evidence="3" id="KW-0233">DNA recombination</keyword>
<sequence length="570" mass="64984">MPEQKKAVIYARVSTEEQANEGFSIQAQLEELHRYAELQKMVVVNEYVDEGFSGKNITGRPKMQQLLKDASLRKFEVVLVYKMDRIARNLKDALEIHDELQRNDIKLVSAIDNYDTSTPMGKMVFQIMGSFAELERNTIVGRVKMGMTQRAKLGKFNGGQCLGYDSVSKTLVVNESEALIVREIFNLAEQGLGYKAIVSRINEKGYRTKKGNQFAVNAVKEILSNPIYIGKIRFNKLENWNEKRRKGRNKDFILADGEHQPLIQLEQWERVQEIRQKRSYKPKRSNDPYILSGLIKCPMCGTGMVPGTSKGEGGRSYRYYICGQHHNKGRTACKANSIRADIAENEVMEQLSLLITRSGELQHLLAMINEQRINAIQPVLEEKAMIQSKIKQCESKINRLVEELLDGTISKTILTPKLNQLEEDKNQFEHQLTQLDTSLTKADTTPIDYEALRTLLTDLHQTLSVVDADHKKALLRLVIKEIQISKDAPRGIGRRIEKIIYSFDFTDAASQNIFDLIDMLYHEFKDRLSHLKVSGYELVPSESLLKGTPILPLAMIRFTSIDPKCAVNLF</sequence>
<dbReference type="AlphaFoldDB" id="A0A161HXT8"/>
<gene>
    <name evidence="9" type="ORF">GFC30_237</name>
</gene>
<dbReference type="InterPro" id="IPR011109">
    <property type="entry name" value="DNA_bind_recombinase_dom"/>
</dbReference>
<evidence type="ECO:0000256" key="6">
    <source>
        <dbReference type="SAM" id="Coils"/>
    </source>
</evidence>
<evidence type="ECO:0008006" key="11">
    <source>
        <dbReference type="Google" id="ProtNLM"/>
    </source>
</evidence>
<dbReference type="OrthoDB" id="9811097at2"/>
<dbReference type="InterPro" id="IPR006119">
    <property type="entry name" value="Resolv_N"/>
</dbReference>
<feature type="active site" description="O-(5'-phospho-DNA)-serine intermediate" evidence="4 5">
    <location>
        <position position="14"/>
    </location>
</feature>
<organism evidence="9 10">
    <name type="scientific">Anoxybacteroides amylolyticum</name>
    <dbReference type="NCBI Taxonomy" id="294699"/>
    <lineage>
        <taxon>Bacteria</taxon>
        <taxon>Bacillati</taxon>
        <taxon>Bacillota</taxon>
        <taxon>Bacilli</taxon>
        <taxon>Bacillales</taxon>
        <taxon>Anoxybacillaceae</taxon>
        <taxon>Anoxybacteroides</taxon>
    </lineage>
</organism>
<keyword evidence="2" id="KW-0238">DNA-binding</keyword>
<dbReference type="RefSeq" id="WP_158512119.1">
    <property type="nucleotide sequence ID" value="NZ_CP015438.1"/>
</dbReference>
<dbReference type="Gene3D" id="3.90.1750.20">
    <property type="entry name" value="Putative Large Serine Recombinase, Chain B, Domain 2"/>
    <property type="match status" value="1"/>
</dbReference>
<dbReference type="Pfam" id="PF13408">
    <property type="entry name" value="Zn_ribbon_recom"/>
    <property type="match status" value="1"/>
</dbReference>
<dbReference type="InterPro" id="IPR025827">
    <property type="entry name" value="Zn_ribbon_recom_dom"/>
</dbReference>
<dbReference type="GO" id="GO:0015074">
    <property type="term" value="P:DNA integration"/>
    <property type="evidence" value="ECO:0007669"/>
    <property type="project" value="UniProtKB-KW"/>
</dbReference>
<dbReference type="GO" id="GO:0000150">
    <property type="term" value="F:DNA strand exchange activity"/>
    <property type="evidence" value="ECO:0007669"/>
    <property type="project" value="InterPro"/>
</dbReference>
<reference evidence="9 10" key="1">
    <citation type="journal article" date="2006" name="Syst. Appl. Microbiol.">
        <title>Anoxybacillus amylolyticus sp. nov., a thermophilic amylase producing bacterium isolated from Mount Rittmann (Antarctica).</title>
        <authorList>
            <person name="Poli A."/>
            <person name="Esposito E."/>
            <person name="Lama L."/>
            <person name="Orlando P."/>
            <person name="Nicolaus G."/>
            <person name="de Appolonia F."/>
            <person name="Gambacorta A."/>
            <person name="Nicolaus B."/>
        </authorList>
    </citation>
    <scope>NUCLEOTIDE SEQUENCE [LARGE SCALE GENOMIC DNA]</scope>
    <source>
        <strain evidence="9 10">DSM 15939</strain>
    </source>
</reference>
<dbReference type="InterPro" id="IPR036162">
    <property type="entry name" value="Resolvase-like_N_sf"/>
</dbReference>
<dbReference type="PROSITE" id="PS51737">
    <property type="entry name" value="RECOMBINASE_DNA_BIND"/>
    <property type="match status" value="1"/>
</dbReference>
<dbReference type="SMART" id="SM00857">
    <property type="entry name" value="Resolvase"/>
    <property type="match status" value="1"/>
</dbReference>
<evidence type="ECO:0000313" key="10">
    <source>
        <dbReference type="Proteomes" id="UP000076865"/>
    </source>
</evidence>
<dbReference type="KEGG" id="aamy:GFC30_237"/>
<keyword evidence="10" id="KW-1185">Reference proteome</keyword>
<evidence type="ECO:0000256" key="1">
    <source>
        <dbReference type="ARBA" id="ARBA00022908"/>
    </source>
</evidence>
<dbReference type="Gene3D" id="3.40.50.1390">
    <property type="entry name" value="Resolvase, N-terminal catalytic domain"/>
    <property type="match status" value="1"/>
</dbReference>
<evidence type="ECO:0000259" key="7">
    <source>
        <dbReference type="PROSITE" id="PS51736"/>
    </source>
</evidence>
<dbReference type="InterPro" id="IPR006118">
    <property type="entry name" value="Recombinase_CS"/>
</dbReference>
<feature type="domain" description="Resolvase/invertase-type recombinase catalytic" evidence="7">
    <location>
        <begin position="6"/>
        <end position="154"/>
    </location>
</feature>
<evidence type="ECO:0000256" key="2">
    <source>
        <dbReference type="ARBA" id="ARBA00023125"/>
    </source>
</evidence>
<feature type="coiled-coil region" evidence="6">
    <location>
        <begin position="383"/>
        <end position="438"/>
    </location>
</feature>
<evidence type="ECO:0000256" key="3">
    <source>
        <dbReference type="ARBA" id="ARBA00023172"/>
    </source>
</evidence>
<evidence type="ECO:0000256" key="5">
    <source>
        <dbReference type="PROSITE-ProRule" id="PRU10137"/>
    </source>
</evidence>
<dbReference type="Proteomes" id="UP000076865">
    <property type="component" value="Chromosome"/>
</dbReference>
<dbReference type="Pfam" id="PF00239">
    <property type="entry name" value="Resolvase"/>
    <property type="match status" value="1"/>
</dbReference>
<dbReference type="SUPFAM" id="SSF53041">
    <property type="entry name" value="Resolvase-like"/>
    <property type="match status" value="1"/>
</dbReference>
<keyword evidence="6" id="KW-0175">Coiled coil</keyword>
<feature type="domain" description="Recombinase" evidence="8">
    <location>
        <begin position="161"/>
        <end position="281"/>
    </location>
</feature>
<dbReference type="PANTHER" id="PTHR30461:SF23">
    <property type="entry name" value="DNA RECOMBINASE-RELATED"/>
    <property type="match status" value="1"/>
</dbReference>
<dbReference type="PROSITE" id="PS51736">
    <property type="entry name" value="RECOMBINASES_3"/>
    <property type="match status" value="1"/>
</dbReference>
<dbReference type="Pfam" id="PF07508">
    <property type="entry name" value="Recombinase"/>
    <property type="match status" value="1"/>
</dbReference>
<dbReference type="InterPro" id="IPR050639">
    <property type="entry name" value="SSR_resolvase"/>
</dbReference>
<dbReference type="InterPro" id="IPR038109">
    <property type="entry name" value="DNA_bind_recomb_sf"/>
</dbReference>
<dbReference type="EMBL" id="CP015438">
    <property type="protein sequence ID" value="ANB59529.1"/>
    <property type="molecule type" value="Genomic_DNA"/>
</dbReference>
<dbReference type="CDD" id="cd00338">
    <property type="entry name" value="Ser_Recombinase"/>
    <property type="match status" value="1"/>
</dbReference>
<proteinExistence type="predicted"/>
<dbReference type="GO" id="GO:0003677">
    <property type="term" value="F:DNA binding"/>
    <property type="evidence" value="ECO:0007669"/>
    <property type="project" value="UniProtKB-KW"/>
</dbReference>
<dbReference type="PANTHER" id="PTHR30461">
    <property type="entry name" value="DNA-INVERTASE FROM LAMBDOID PROPHAGE"/>
    <property type="match status" value="1"/>
</dbReference>
<evidence type="ECO:0000256" key="4">
    <source>
        <dbReference type="PIRSR" id="PIRSR606118-50"/>
    </source>
</evidence>